<dbReference type="Pfam" id="PF25858">
    <property type="entry name" value="DUF7958"/>
    <property type="match status" value="2"/>
</dbReference>
<keyword evidence="2" id="KW-1185">Reference proteome</keyword>
<accession>A0A2R4WYX2</accession>
<name>A0A2R4WYX2_9EURY</name>
<protein>
    <submittedName>
        <fullName evidence="1">Uncharacterized protein</fullName>
    </submittedName>
</protein>
<dbReference type="InterPro" id="IPR058264">
    <property type="entry name" value="DUF7958"/>
</dbReference>
<dbReference type="KEGG" id="harc:HARCEL1_02845"/>
<organism evidence="1 2">
    <name type="scientific">Halococcoides cellulosivorans</name>
    <dbReference type="NCBI Taxonomy" id="1679096"/>
    <lineage>
        <taxon>Archaea</taxon>
        <taxon>Methanobacteriati</taxon>
        <taxon>Methanobacteriota</taxon>
        <taxon>Stenosarchaea group</taxon>
        <taxon>Halobacteria</taxon>
        <taxon>Halobacteriales</taxon>
        <taxon>Haloarculaceae</taxon>
        <taxon>Halococcoides</taxon>
    </lineage>
</organism>
<gene>
    <name evidence="1" type="ORF">HARCEL1_02845</name>
</gene>
<proteinExistence type="predicted"/>
<evidence type="ECO:0000313" key="1">
    <source>
        <dbReference type="EMBL" id="AWB26726.1"/>
    </source>
</evidence>
<dbReference type="EMBL" id="CP028858">
    <property type="protein sequence ID" value="AWB26726.1"/>
    <property type="molecule type" value="Genomic_DNA"/>
</dbReference>
<evidence type="ECO:0000313" key="2">
    <source>
        <dbReference type="Proteomes" id="UP000244727"/>
    </source>
</evidence>
<dbReference type="Proteomes" id="UP000244727">
    <property type="component" value="Chromosome"/>
</dbReference>
<dbReference type="AlphaFoldDB" id="A0A2R4WYX2"/>
<sequence length="249" mass="28957">MNVNITGNDPDQGIGVEVTDERDNYHWLAVMWDGSIRGHETDDYPHDPADRTQEEQAIMGQVEARAKYVAQREFPDEDILDPLWDPDHLERGVEALVNYTLGEFRTNFRDYYEALQRPEEFVPDDPADIDEATLRIYKSFTITEDNRIDEVYDTMINYDLEDGTFRSVGDAPDDWSHAIDLNHPKMEFDPNYDFDAQFHRLIVEHLHAQIRDVHYNMGMEPPDEYKVSGFGKFSYHGDGIDTRPHTPDA</sequence>
<reference evidence="1 2" key="1">
    <citation type="submission" date="2018-04" db="EMBL/GenBank/DDBJ databases">
        <title>Halococcoides cellulosivorans gen. nov., sp. nov., an extremely halophilic cellulose-utilizing haloarchaeon from hypersaline lakes.</title>
        <authorList>
            <person name="Sorokin D.Y."/>
            <person name="Toshchakov S.V."/>
            <person name="Samarov N.I."/>
            <person name="Korzhenkov A."/>
            <person name="Kublanov I.V."/>
        </authorList>
    </citation>
    <scope>NUCLEOTIDE SEQUENCE [LARGE SCALE GENOMIC DNA]</scope>
    <source>
        <strain evidence="1 2">HArcel1</strain>
    </source>
</reference>